<dbReference type="EMBL" id="CP058610">
    <property type="protein sequence ID" value="QLG74415.1"/>
    <property type="molecule type" value="Genomic_DNA"/>
</dbReference>
<dbReference type="Proteomes" id="UP000509704">
    <property type="component" value="Chromosome 7"/>
</dbReference>
<dbReference type="GO" id="GO:1904262">
    <property type="term" value="P:negative regulation of TORC1 signaling"/>
    <property type="evidence" value="ECO:0007669"/>
    <property type="project" value="TreeGrafter"/>
</dbReference>
<feature type="region of interest" description="Disordered" evidence="2">
    <location>
        <begin position="349"/>
        <end position="387"/>
    </location>
</feature>
<reference evidence="3 4" key="1">
    <citation type="submission" date="2020-07" db="EMBL/GenBank/DDBJ databases">
        <title>The yeast mating-type switching endonuclease HO is a domesticated member of an unorthodox homing genetic element family.</title>
        <authorList>
            <person name="Coughlan A.Y."/>
            <person name="Lombardi L."/>
            <person name="Braun-Galleani S."/>
            <person name="Martos A.R."/>
            <person name="Galeote V."/>
            <person name="Bigey F."/>
            <person name="Dequin S."/>
            <person name="Byrne K.P."/>
            <person name="Wolfe K.H."/>
        </authorList>
    </citation>
    <scope>NUCLEOTIDE SEQUENCE [LARGE SCALE GENOMIC DNA]</scope>
    <source>
        <strain evidence="3 4">NRRL Y-6702</strain>
    </source>
</reference>
<evidence type="ECO:0000313" key="3">
    <source>
        <dbReference type="EMBL" id="QLG74415.1"/>
    </source>
</evidence>
<dbReference type="KEGG" id="zmk:HG535_0G02980"/>
<dbReference type="RefSeq" id="XP_037146140.1">
    <property type="nucleotide sequence ID" value="XM_037290245.1"/>
</dbReference>
<dbReference type="PANTHER" id="PTHR12991:SF10">
    <property type="entry name" value="GATOR COMPLEX PROTEIN NPRL2"/>
    <property type="match status" value="1"/>
</dbReference>
<keyword evidence="4" id="KW-1185">Reference proteome</keyword>
<evidence type="ECO:0000256" key="1">
    <source>
        <dbReference type="ARBA" id="ARBA00008433"/>
    </source>
</evidence>
<dbReference type="GO" id="GO:1990130">
    <property type="term" value="C:GATOR1 complex"/>
    <property type="evidence" value="ECO:0007669"/>
    <property type="project" value="TreeGrafter"/>
</dbReference>
<comment type="similarity">
    <text evidence="1">Belongs to the NPR2 family.</text>
</comment>
<accession>A0A7H9B6R4</accession>
<feature type="compositionally biased region" description="Polar residues" evidence="2">
    <location>
        <begin position="377"/>
        <end position="386"/>
    </location>
</feature>
<sequence>MYDNFKGFVPIHTIFYAVFHPTEGTKVRYEFPPGNLESHNINFDTIKNFIIPKPQLCHKLLTLKYKNYRIVSYPVTINSSYYARNFFSFNFVFVFQYDCETSPYEPAIARLAKMFKVLEEQNQILSKAERDLVFFDFKSTESTGEQEGKISNDKANTKSQRSSFEKYKQIIHELENNVSKFSVRDLVMRVYQDLNNYSECLIPIDDGNAVDIRIFPIRKPPSPGISIEDVPISTVNLNKLIDVNWDPTMLKIVTFIDGLNSISKIAKLSDSDPDLVVECIKHLIYYKCVILSDIFQFGNIYAPTSLLRQFLTDPALASECQSYVYIKEQSNLSSLPFSLSKISDAESGQDESFQKNRNANSRAASESSLGDRHSNTRKSSSLSSGTFAVHRGKQNQGSFSSTNTNRSDIVFDHLPTRSCLFDLYRSLNQGITIKEWYKDHYHIIQSNKIDVRRFIIFGVVKNIIHRCYSFPVFKNLEIFGLFKGLGEKNTDISSSGNATRSAGAQKFTKNIFSSADIKFGAEEGGKYKGNKTQSSQLNIGDEALQNAYKKLSLSGLHESRLTASQPLSRFYRDQSQPSSSDLSIQNFYSIKRSERPSKVSFDMKEDTPNFTRNLASQKEKNRRSELIKSEEEKSDQKLWLLECLKGVENLDRICLRLEKSRSEVEELLRDFGDYKIINS</sequence>
<dbReference type="GO" id="GO:0010508">
    <property type="term" value="P:positive regulation of autophagy"/>
    <property type="evidence" value="ECO:0007669"/>
    <property type="project" value="TreeGrafter"/>
</dbReference>
<dbReference type="Pfam" id="PF06218">
    <property type="entry name" value="NPR2"/>
    <property type="match status" value="1"/>
</dbReference>
<dbReference type="GeneID" id="59238198"/>
<proteinExistence type="inferred from homology"/>
<gene>
    <name evidence="3" type="ORF">HG535_0G02980</name>
</gene>
<dbReference type="GO" id="GO:0005774">
    <property type="term" value="C:vacuolar membrane"/>
    <property type="evidence" value="ECO:0007669"/>
    <property type="project" value="TreeGrafter"/>
</dbReference>
<dbReference type="GO" id="GO:0005096">
    <property type="term" value="F:GTPase activator activity"/>
    <property type="evidence" value="ECO:0007669"/>
    <property type="project" value="TreeGrafter"/>
</dbReference>
<dbReference type="OrthoDB" id="338854at2759"/>
<name>A0A7H9B6R4_ZYGMR</name>
<protein>
    <recommendedName>
        <fullName evidence="5">Nitrogen permease regulator 2</fullName>
    </recommendedName>
</protein>
<feature type="compositionally biased region" description="Low complexity" evidence="2">
    <location>
        <begin position="356"/>
        <end position="368"/>
    </location>
</feature>
<evidence type="ECO:0008006" key="5">
    <source>
        <dbReference type="Google" id="ProtNLM"/>
    </source>
</evidence>
<dbReference type="InterPro" id="IPR009348">
    <property type="entry name" value="NPR2-like"/>
</dbReference>
<organism evidence="3 4">
    <name type="scientific">Zygotorulaspora mrakii</name>
    <name type="common">Zygosaccharomyces mrakii</name>
    <dbReference type="NCBI Taxonomy" id="42260"/>
    <lineage>
        <taxon>Eukaryota</taxon>
        <taxon>Fungi</taxon>
        <taxon>Dikarya</taxon>
        <taxon>Ascomycota</taxon>
        <taxon>Saccharomycotina</taxon>
        <taxon>Saccharomycetes</taxon>
        <taxon>Saccharomycetales</taxon>
        <taxon>Saccharomycetaceae</taxon>
        <taxon>Zygotorulaspora</taxon>
    </lineage>
</organism>
<evidence type="ECO:0000313" key="4">
    <source>
        <dbReference type="Proteomes" id="UP000509704"/>
    </source>
</evidence>
<dbReference type="PANTHER" id="PTHR12991">
    <property type="entry name" value="NITROGEN PERMEASE REGULATOR 2/TUMOR SUPPRESSOR CANDIDATE 4"/>
    <property type="match status" value="1"/>
</dbReference>
<dbReference type="AlphaFoldDB" id="A0A7H9B6R4"/>
<evidence type="ECO:0000256" key="2">
    <source>
        <dbReference type="SAM" id="MobiDB-lite"/>
    </source>
</evidence>